<reference evidence="12" key="1">
    <citation type="submission" date="2022-11" db="UniProtKB">
        <authorList>
            <consortium name="EnsemblMetazoa"/>
        </authorList>
    </citation>
    <scope>IDENTIFICATION</scope>
</reference>
<evidence type="ECO:0000256" key="9">
    <source>
        <dbReference type="ARBA" id="ARBA00032183"/>
    </source>
</evidence>
<dbReference type="KEGG" id="epa:110244225"/>
<dbReference type="EnsemblMetazoa" id="XM_021050423.2">
    <property type="protein sequence ID" value="XP_020906082.1"/>
    <property type="gene ID" value="LOC110244225"/>
</dbReference>
<keyword evidence="8" id="KW-0966">Cell projection</keyword>
<keyword evidence="5" id="KW-0282">Flagellum</keyword>
<evidence type="ECO:0000256" key="5">
    <source>
        <dbReference type="ARBA" id="ARBA00022846"/>
    </source>
</evidence>
<dbReference type="GO" id="GO:0031514">
    <property type="term" value="C:motile cilium"/>
    <property type="evidence" value="ECO:0007669"/>
    <property type="project" value="TreeGrafter"/>
</dbReference>
<evidence type="ECO:0000313" key="12">
    <source>
        <dbReference type="EnsemblMetazoa" id="XP_020906082.1"/>
    </source>
</evidence>
<comment type="subcellular location">
    <subcellularLocation>
        <location evidence="1">Cytoplasm</location>
        <location evidence="1">Cytoskeleton</location>
        <location evidence="1">Flagellum axoneme</location>
    </subcellularLocation>
</comment>
<dbReference type="PANTHER" id="PTHR14871">
    <property type="entry name" value="DYNEIN REGULATORY COMPLEX PROTEIN 9"/>
    <property type="match status" value="1"/>
</dbReference>
<keyword evidence="6" id="KW-0969">Cilium</keyword>
<dbReference type="PANTHER" id="PTHR14871:SF1">
    <property type="entry name" value="DYNEIN REGULATORY COMPLEX PROTEIN 9"/>
    <property type="match status" value="1"/>
</dbReference>
<dbReference type="Pfam" id="PF00612">
    <property type="entry name" value="IQ"/>
    <property type="match status" value="1"/>
</dbReference>
<feature type="region of interest" description="Disordered" evidence="11">
    <location>
        <begin position="360"/>
        <end position="387"/>
    </location>
</feature>
<proteinExistence type="inferred from homology"/>
<dbReference type="CDD" id="cd23766">
    <property type="entry name" value="IQCG"/>
    <property type="match status" value="1"/>
</dbReference>
<name>A0A913XL08_EXADI</name>
<dbReference type="InterPro" id="IPR042618">
    <property type="entry name" value="IQCG"/>
</dbReference>
<evidence type="ECO:0000313" key="13">
    <source>
        <dbReference type="Proteomes" id="UP000887567"/>
    </source>
</evidence>
<dbReference type="RefSeq" id="XP_020906083.1">
    <property type="nucleotide sequence ID" value="XM_021050424.2"/>
</dbReference>
<evidence type="ECO:0000256" key="4">
    <source>
        <dbReference type="ARBA" id="ARBA00022490"/>
    </source>
</evidence>
<dbReference type="OMA" id="ESKMHFY"/>
<evidence type="ECO:0000256" key="1">
    <source>
        <dbReference type="ARBA" id="ARBA00004611"/>
    </source>
</evidence>
<dbReference type="PROSITE" id="PS50096">
    <property type="entry name" value="IQ"/>
    <property type="match status" value="1"/>
</dbReference>
<dbReference type="InterPro" id="IPR000048">
    <property type="entry name" value="IQ_motif_EF-hand-BS"/>
</dbReference>
<evidence type="ECO:0000256" key="11">
    <source>
        <dbReference type="SAM" id="MobiDB-lite"/>
    </source>
</evidence>
<evidence type="ECO:0000256" key="3">
    <source>
        <dbReference type="ARBA" id="ARBA00013738"/>
    </source>
</evidence>
<dbReference type="RefSeq" id="XP_020906082.1">
    <property type="nucleotide sequence ID" value="XM_021050423.2"/>
</dbReference>
<evidence type="ECO:0000256" key="10">
    <source>
        <dbReference type="SAM" id="Coils"/>
    </source>
</evidence>
<keyword evidence="10" id="KW-0175">Coiled coil</keyword>
<feature type="coiled-coil region" evidence="10">
    <location>
        <begin position="280"/>
        <end position="346"/>
    </location>
</feature>
<keyword evidence="4" id="KW-0963">Cytoplasm</keyword>
<accession>A0A913XL08</accession>
<keyword evidence="7" id="KW-0206">Cytoskeleton</keyword>
<evidence type="ECO:0000256" key="7">
    <source>
        <dbReference type="ARBA" id="ARBA00023212"/>
    </source>
</evidence>
<dbReference type="GO" id="GO:0005737">
    <property type="term" value="C:cytoplasm"/>
    <property type="evidence" value="ECO:0007669"/>
    <property type="project" value="TreeGrafter"/>
</dbReference>
<dbReference type="EnsemblMetazoa" id="XM_021050424.2">
    <property type="protein sequence ID" value="XP_020906083.1"/>
    <property type="gene ID" value="LOC110244225"/>
</dbReference>
<evidence type="ECO:0000256" key="2">
    <source>
        <dbReference type="ARBA" id="ARBA00008222"/>
    </source>
</evidence>
<dbReference type="GeneID" id="110244225"/>
<dbReference type="GO" id="GO:0044782">
    <property type="term" value="P:cilium organization"/>
    <property type="evidence" value="ECO:0007669"/>
    <property type="project" value="TreeGrafter"/>
</dbReference>
<dbReference type="AlphaFoldDB" id="A0A913XL08"/>
<feature type="coiled-coil region" evidence="10">
    <location>
        <begin position="165"/>
        <end position="250"/>
    </location>
</feature>
<comment type="similarity">
    <text evidence="2">Belongs to the DRC9 family.</text>
</comment>
<organism evidence="12 13">
    <name type="scientific">Exaiptasia diaphana</name>
    <name type="common">Tropical sea anemone</name>
    <name type="synonym">Aiptasia pulchella</name>
    <dbReference type="NCBI Taxonomy" id="2652724"/>
    <lineage>
        <taxon>Eukaryota</taxon>
        <taxon>Metazoa</taxon>
        <taxon>Cnidaria</taxon>
        <taxon>Anthozoa</taxon>
        <taxon>Hexacorallia</taxon>
        <taxon>Actiniaria</taxon>
        <taxon>Aiptasiidae</taxon>
        <taxon>Exaiptasia</taxon>
    </lineage>
</organism>
<keyword evidence="13" id="KW-1185">Reference proteome</keyword>
<dbReference type="Proteomes" id="UP000887567">
    <property type="component" value="Unplaced"/>
</dbReference>
<evidence type="ECO:0000256" key="8">
    <source>
        <dbReference type="ARBA" id="ARBA00023273"/>
    </source>
</evidence>
<protein>
    <recommendedName>
        <fullName evidence="3">Dynein regulatory complex protein 9</fullName>
    </recommendedName>
    <alternativeName>
        <fullName evidence="9">IQ domain-containing protein G</fullName>
    </alternativeName>
</protein>
<evidence type="ECO:0000256" key="6">
    <source>
        <dbReference type="ARBA" id="ARBA00023069"/>
    </source>
</evidence>
<sequence>MLSNLDSIHISAVLEDCADQLAILGHIMPSSLEGRLDSNQIVDDELGEILQGQKDIEMRYESLLNQREEMKGQQNLSKVLDSDARVKSAAHSLRDGKQALNASFKQNPLTSDNLMKIQEDRKFLQDVIEETLAEVINKNTFESLVNAVTMEKEKKAKLQQTILKEEESRKLVKSLQKQLVEVNKEKENEVQQRNEMIAHLKDQLQEMKAKTSMEGKYIKKDAEVRVSCTMKRCQQSENSLKEELETLKYKIDEEARVNAEIEAYLKQHHQLLEEKVEYWMEKYDHDVEQKQHELDVLKASKANDLARLQELTQKYSEYEKVVIEDRVEKEKARRQAEQEAEELRMTIKIQSWWRGVMVRRQLGPYSKKKKKKGKKGKKSGKKGKKKK</sequence>
<dbReference type="SMART" id="SM00015">
    <property type="entry name" value="IQ"/>
    <property type="match status" value="1"/>
</dbReference>
<feature type="compositionally biased region" description="Basic residues" evidence="11">
    <location>
        <begin position="366"/>
        <end position="387"/>
    </location>
</feature>
<dbReference type="OrthoDB" id="10254713at2759"/>